<comment type="caution">
    <text evidence="2">The sequence shown here is derived from an EMBL/GenBank/DDBJ whole genome shotgun (WGS) entry which is preliminary data.</text>
</comment>
<evidence type="ECO:0000313" key="3">
    <source>
        <dbReference type="Proteomes" id="UP001215461"/>
    </source>
</evidence>
<evidence type="ECO:0000313" key="2">
    <source>
        <dbReference type="EMBL" id="MDF8370831.1"/>
    </source>
</evidence>
<dbReference type="AlphaFoldDB" id="A0ABD4XJE4"/>
<reference evidence="2 3" key="1">
    <citation type="submission" date="2020-03" db="EMBL/GenBank/DDBJ databases">
        <title>Comparative genomics of Weissella paramesenteroides.</title>
        <authorList>
            <person name="Kant R."/>
            <person name="Takala T."/>
            <person name="Saris P."/>
        </authorList>
    </citation>
    <scope>NUCLEOTIDE SEQUENCE [LARGE SCALE GENOMIC DNA]</scope>
    <source>
        <strain evidence="2 3">SJ27-4</strain>
    </source>
</reference>
<dbReference type="InterPro" id="IPR008875">
    <property type="entry name" value="TraX"/>
</dbReference>
<accession>A0ABD4XJE4</accession>
<feature type="transmembrane region" description="Helical" evidence="1">
    <location>
        <begin position="7"/>
        <end position="25"/>
    </location>
</feature>
<organism evidence="2 3">
    <name type="scientific">Weissella paramesenteroides</name>
    <name type="common">Leuconostoc paramesenteroides</name>
    <dbReference type="NCBI Taxonomy" id="1249"/>
    <lineage>
        <taxon>Bacteria</taxon>
        <taxon>Bacillati</taxon>
        <taxon>Bacillota</taxon>
        <taxon>Bacilli</taxon>
        <taxon>Lactobacillales</taxon>
        <taxon>Lactobacillaceae</taxon>
        <taxon>Weissella</taxon>
    </lineage>
</organism>
<dbReference type="Proteomes" id="UP001215461">
    <property type="component" value="Unassembled WGS sequence"/>
</dbReference>
<evidence type="ECO:0000256" key="1">
    <source>
        <dbReference type="SAM" id="Phobius"/>
    </source>
</evidence>
<dbReference type="EMBL" id="JAANXN010000004">
    <property type="protein sequence ID" value="MDF8370831.1"/>
    <property type="molecule type" value="Genomic_DNA"/>
</dbReference>
<feature type="transmembrane region" description="Helical" evidence="1">
    <location>
        <begin position="132"/>
        <end position="153"/>
    </location>
</feature>
<keyword evidence="1" id="KW-0812">Transmembrane</keyword>
<keyword evidence="1" id="KW-1133">Transmembrane helix</keyword>
<feature type="transmembrane region" description="Helical" evidence="1">
    <location>
        <begin position="45"/>
        <end position="62"/>
    </location>
</feature>
<feature type="transmembrane region" description="Helical" evidence="1">
    <location>
        <begin position="165"/>
        <end position="191"/>
    </location>
</feature>
<feature type="transmembrane region" description="Helical" evidence="1">
    <location>
        <begin position="74"/>
        <end position="93"/>
    </location>
</feature>
<name>A0ABD4XJE4_WEIPA</name>
<dbReference type="Pfam" id="PF05857">
    <property type="entry name" value="TraX"/>
    <property type="match status" value="1"/>
</dbReference>
<dbReference type="RefSeq" id="WP_164222916.1">
    <property type="nucleotide sequence ID" value="NZ_CP049940.1"/>
</dbReference>
<evidence type="ECO:0008006" key="4">
    <source>
        <dbReference type="Google" id="ProtNLM"/>
    </source>
</evidence>
<feature type="transmembrane region" description="Helical" evidence="1">
    <location>
        <begin position="99"/>
        <end position="120"/>
    </location>
</feature>
<sequence length="264" mass="29920">MKTKQGHFLQLTTFDIKVIGLVLMIIDHFHQNFAPFGAPAWLDWFGRPVATLFFFTAVVGFAHTHSKKTYMLRLYISMVVMAILMNLTQQIIGFEQVQLINNIFRDLFIGTIFMAAIDQFEKVKGGHAGKHISLGVLLFLLPFLLSIIMMPLLASSGSISLAQKLIMQALLAINPAIMLAENGAMVLLIPIMYIFRNVRWAQLLSIVVVASIYGFFGSTQWMMIFAIIPIALYNGTKGRGMKYFFYIFYPAHLIFLYALAAWLY</sequence>
<keyword evidence="1" id="KW-0472">Membrane</keyword>
<protein>
    <recommendedName>
        <fullName evidence="4">TraX protein</fullName>
    </recommendedName>
</protein>
<proteinExistence type="predicted"/>
<feature type="transmembrane region" description="Helical" evidence="1">
    <location>
        <begin position="203"/>
        <end position="231"/>
    </location>
</feature>
<feature type="transmembrane region" description="Helical" evidence="1">
    <location>
        <begin position="243"/>
        <end position="263"/>
    </location>
</feature>
<gene>
    <name evidence="2" type="ORF">G9403_04040</name>
</gene>